<keyword evidence="1" id="KW-1133">Transmembrane helix</keyword>
<protein>
    <submittedName>
        <fullName evidence="2">Uncharacterized protein</fullName>
    </submittedName>
</protein>
<feature type="transmembrane region" description="Helical" evidence="1">
    <location>
        <begin position="21"/>
        <end position="40"/>
    </location>
</feature>
<organism evidence="2 3">
    <name type="scientific">Labedaea rhizosphaerae</name>
    <dbReference type="NCBI Taxonomy" id="598644"/>
    <lineage>
        <taxon>Bacteria</taxon>
        <taxon>Bacillati</taxon>
        <taxon>Actinomycetota</taxon>
        <taxon>Actinomycetes</taxon>
        <taxon>Pseudonocardiales</taxon>
        <taxon>Pseudonocardiaceae</taxon>
        <taxon>Labedaea</taxon>
    </lineage>
</organism>
<keyword evidence="1" id="KW-0812">Transmembrane</keyword>
<evidence type="ECO:0000313" key="3">
    <source>
        <dbReference type="Proteomes" id="UP000295444"/>
    </source>
</evidence>
<accession>A0A4R6SE11</accession>
<sequence>MTYPQQALPREFRMAGGGFGRIAAPWIAALVFFTLIMLVLGSVVGGIAGGIIAAVVGDAILLGILYSKYNRLRQGTVVQFSEHGVQLSDHLGFHMSLLWQDIDAIGPVATQMGDPRSVGVRGGAQVSVGAVHSLGLIGWGHRIVPPNAPRWMRELLATAPRHPVDGRQQVAIPLGGIDPNWTQGPMGQWVLLYRPDLFGRQAS</sequence>
<name>A0A4R6SE11_LABRH</name>
<evidence type="ECO:0000256" key="1">
    <source>
        <dbReference type="SAM" id="Phobius"/>
    </source>
</evidence>
<dbReference type="RefSeq" id="WP_133850570.1">
    <property type="nucleotide sequence ID" value="NZ_SNXZ01000003.1"/>
</dbReference>
<proteinExistence type="predicted"/>
<keyword evidence="3" id="KW-1185">Reference proteome</keyword>
<feature type="transmembrane region" description="Helical" evidence="1">
    <location>
        <begin position="46"/>
        <end position="66"/>
    </location>
</feature>
<dbReference type="OrthoDB" id="3539187at2"/>
<gene>
    <name evidence="2" type="ORF">EV186_103319</name>
</gene>
<evidence type="ECO:0000313" key="2">
    <source>
        <dbReference type="EMBL" id="TDP97355.1"/>
    </source>
</evidence>
<keyword evidence="1" id="KW-0472">Membrane</keyword>
<dbReference type="AlphaFoldDB" id="A0A4R6SE11"/>
<dbReference type="Proteomes" id="UP000295444">
    <property type="component" value="Unassembled WGS sequence"/>
</dbReference>
<dbReference type="EMBL" id="SNXZ01000003">
    <property type="protein sequence ID" value="TDP97355.1"/>
    <property type="molecule type" value="Genomic_DNA"/>
</dbReference>
<reference evidence="2 3" key="1">
    <citation type="submission" date="2019-03" db="EMBL/GenBank/DDBJ databases">
        <title>Genomic Encyclopedia of Type Strains, Phase IV (KMG-IV): sequencing the most valuable type-strain genomes for metagenomic binning, comparative biology and taxonomic classification.</title>
        <authorList>
            <person name="Goeker M."/>
        </authorList>
    </citation>
    <scope>NUCLEOTIDE SEQUENCE [LARGE SCALE GENOMIC DNA]</scope>
    <source>
        <strain evidence="2 3">DSM 45361</strain>
    </source>
</reference>
<comment type="caution">
    <text evidence="2">The sequence shown here is derived from an EMBL/GenBank/DDBJ whole genome shotgun (WGS) entry which is preliminary data.</text>
</comment>